<proteinExistence type="predicted"/>
<dbReference type="EMBL" id="CAIIXF020000004">
    <property type="protein sequence ID" value="CAH1781875.1"/>
    <property type="molecule type" value="Genomic_DNA"/>
</dbReference>
<dbReference type="OrthoDB" id="6417349at2759"/>
<keyword evidence="2" id="KW-1185">Reference proteome</keyword>
<name>A0A8J1UXJ3_OWEFU</name>
<reference evidence="1" key="1">
    <citation type="submission" date="2022-03" db="EMBL/GenBank/DDBJ databases">
        <authorList>
            <person name="Martin C."/>
        </authorList>
    </citation>
    <scope>NUCLEOTIDE SEQUENCE</scope>
</reference>
<gene>
    <name evidence="1" type="ORF">OFUS_LOCUS8385</name>
</gene>
<feature type="non-terminal residue" evidence="1">
    <location>
        <position position="1"/>
    </location>
</feature>
<evidence type="ECO:0000313" key="1">
    <source>
        <dbReference type="EMBL" id="CAH1781875.1"/>
    </source>
</evidence>
<protein>
    <submittedName>
        <fullName evidence="1">Uncharacterized protein</fullName>
    </submittedName>
</protein>
<accession>A0A8J1UXJ3</accession>
<dbReference type="Proteomes" id="UP000749559">
    <property type="component" value="Unassembled WGS sequence"/>
</dbReference>
<sequence length="328" mass="37171">KRGILNHYSCSTWGPYGSRYTKMQSPSSFSTDNSRYPDNRHCLAHFRLGVSNANANLYAGAFAGINRKYCNWKIFARVYAGANVLGKSFSLVSAHFYQYKYGTSFKLRAYLKIGSKTHVDYTLTYNVPSYSQTWSKYWQWDIDIWGINIYIGSLTLRVTIKPGVHLTVKVNPCYTGCAVCATVTPKVTLQISGGAFASLLAVIRGGIDVNVKLNYLVEGVGRIGVYSGVCVGLYHGHDPMNVFFSAWYQIRSKIKIQFSWWPPRFKFEWKWGSRKTWTPKTTSWSILSASRKTIYWNCLAGWKKPITNVYTIASKERMSVSSARLSTG</sequence>
<organism evidence="1 2">
    <name type="scientific">Owenia fusiformis</name>
    <name type="common">Polychaete worm</name>
    <dbReference type="NCBI Taxonomy" id="6347"/>
    <lineage>
        <taxon>Eukaryota</taxon>
        <taxon>Metazoa</taxon>
        <taxon>Spiralia</taxon>
        <taxon>Lophotrochozoa</taxon>
        <taxon>Annelida</taxon>
        <taxon>Polychaeta</taxon>
        <taxon>Sedentaria</taxon>
        <taxon>Canalipalpata</taxon>
        <taxon>Sabellida</taxon>
        <taxon>Oweniida</taxon>
        <taxon>Oweniidae</taxon>
        <taxon>Owenia</taxon>
    </lineage>
</organism>
<comment type="caution">
    <text evidence="1">The sequence shown here is derived from an EMBL/GenBank/DDBJ whole genome shotgun (WGS) entry which is preliminary data.</text>
</comment>
<dbReference type="AlphaFoldDB" id="A0A8J1UXJ3"/>
<evidence type="ECO:0000313" key="2">
    <source>
        <dbReference type="Proteomes" id="UP000749559"/>
    </source>
</evidence>